<evidence type="ECO:0000313" key="9">
    <source>
        <dbReference type="Proteomes" id="UP001082703"/>
    </source>
</evidence>
<gene>
    <name evidence="8" type="ORF">OUY18_10130</name>
</gene>
<dbReference type="Gene3D" id="3.80.30.20">
    <property type="entry name" value="tm_1862 like domain"/>
    <property type="match status" value="1"/>
</dbReference>
<evidence type="ECO:0000259" key="7">
    <source>
        <dbReference type="PROSITE" id="PS51918"/>
    </source>
</evidence>
<dbReference type="EMBL" id="JAPOHA010000009">
    <property type="protein sequence ID" value="MCY1714611.1"/>
    <property type="molecule type" value="Genomic_DNA"/>
</dbReference>
<dbReference type="InterPro" id="IPR007197">
    <property type="entry name" value="rSAM"/>
</dbReference>
<name>A0ABT4BXE4_9FIRM</name>
<dbReference type="PANTHER" id="PTHR11135:SF0">
    <property type="entry name" value="ELONGATOR COMPLEX PROTEIN 3"/>
    <property type="match status" value="1"/>
</dbReference>
<evidence type="ECO:0000313" key="8">
    <source>
        <dbReference type="EMBL" id="MCY1714611.1"/>
    </source>
</evidence>
<dbReference type="PROSITE" id="PS51918">
    <property type="entry name" value="RADICAL_SAM"/>
    <property type="match status" value="1"/>
</dbReference>
<dbReference type="SMART" id="SM00729">
    <property type="entry name" value="Elp3"/>
    <property type="match status" value="1"/>
</dbReference>
<dbReference type="SFLD" id="SFLDG01082">
    <property type="entry name" value="B12-binding_domain_containing"/>
    <property type="match status" value="1"/>
</dbReference>
<dbReference type="Pfam" id="PF04055">
    <property type="entry name" value="Radical_SAM"/>
    <property type="match status" value="1"/>
</dbReference>
<dbReference type="InterPro" id="IPR032432">
    <property type="entry name" value="Radical_SAM_C"/>
</dbReference>
<evidence type="ECO:0000256" key="5">
    <source>
        <dbReference type="ARBA" id="ARBA00023004"/>
    </source>
</evidence>
<comment type="cofactor">
    <cofactor evidence="1">
        <name>[4Fe-4S] cluster</name>
        <dbReference type="ChEBI" id="CHEBI:49883"/>
    </cofactor>
</comment>
<feature type="domain" description="Radical SAM core" evidence="7">
    <location>
        <begin position="1"/>
        <end position="229"/>
    </location>
</feature>
<evidence type="ECO:0000256" key="3">
    <source>
        <dbReference type="ARBA" id="ARBA00022691"/>
    </source>
</evidence>
<dbReference type="PANTHER" id="PTHR11135">
    <property type="entry name" value="HISTONE ACETYLTRANSFERASE-RELATED"/>
    <property type="match status" value="1"/>
</dbReference>
<keyword evidence="2" id="KW-0004">4Fe-4S</keyword>
<dbReference type="InterPro" id="IPR039661">
    <property type="entry name" value="ELP3"/>
</dbReference>
<organism evidence="8 9">
    <name type="scientific">Caproiciproducens galactitolivorans</name>
    <dbReference type="NCBI Taxonomy" id="642589"/>
    <lineage>
        <taxon>Bacteria</taxon>
        <taxon>Bacillati</taxon>
        <taxon>Bacillota</taxon>
        <taxon>Clostridia</taxon>
        <taxon>Eubacteriales</taxon>
        <taxon>Acutalibacteraceae</taxon>
        <taxon>Caproiciproducens</taxon>
    </lineage>
</organism>
<reference evidence="8 9" key="1">
    <citation type="submission" date="2022-11" db="EMBL/GenBank/DDBJ databases">
        <authorList>
            <person name="Caiyu Z."/>
        </authorList>
    </citation>
    <scope>NUCLEOTIDE SEQUENCE [LARGE SCALE GENOMIC DNA]</scope>
    <source>
        <strain evidence="8 9">YR-4</strain>
    </source>
</reference>
<evidence type="ECO:0000256" key="2">
    <source>
        <dbReference type="ARBA" id="ARBA00022485"/>
    </source>
</evidence>
<accession>A0ABT4BXE4</accession>
<dbReference type="InterPro" id="IPR058240">
    <property type="entry name" value="rSAM_sf"/>
</dbReference>
<dbReference type="SFLD" id="SFLDS00029">
    <property type="entry name" value="Radical_SAM"/>
    <property type="match status" value="1"/>
</dbReference>
<comment type="caution">
    <text evidence="8">The sequence shown here is derived from an EMBL/GenBank/DDBJ whole genome shotgun (WGS) entry which is preliminary data.</text>
</comment>
<dbReference type="InterPro" id="IPR023404">
    <property type="entry name" value="rSAM_horseshoe"/>
</dbReference>
<sequence length="335" mass="37369">MKHANVALFVPHNGCPHKCSFCNQKSITGRQSQPSPQDVRNAVEIAKASLRDETKNAEIAFFGGSFTAIERSYMISLLEAAAPFVKDGTFAGIRISTRPDYIDSEILEILKEYGVTAIELGAQSMDDRVLALNGRGHTEKQVEDAAKRIQSYSFTLGLQMMTGLYGDTAEGSMQTARKLAALHPDNVRIYPTIIMRDTELGERYLRGEYRTLSLDETVALCARLLDYFEEQGIPVIRLGLHDSPELKRDMLAGPWHPAFRELCESARILQKIMDYLKGNHVPKGNLIIKVNPKAISKALGQKKSNLHALNELGYPTRMVQDTGVEENRFTIEKLG</sequence>
<keyword evidence="6" id="KW-0411">Iron-sulfur</keyword>
<keyword evidence="5" id="KW-0408">Iron</keyword>
<keyword evidence="3" id="KW-0949">S-adenosyl-L-methionine</keyword>
<dbReference type="RefSeq" id="WP_268058666.1">
    <property type="nucleotide sequence ID" value="NZ_JAPOHA010000009.1"/>
</dbReference>
<keyword evidence="4" id="KW-0479">Metal-binding</keyword>
<evidence type="ECO:0000256" key="1">
    <source>
        <dbReference type="ARBA" id="ARBA00001966"/>
    </source>
</evidence>
<protein>
    <submittedName>
        <fullName evidence="8">Radical SAM protein</fullName>
    </submittedName>
</protein>
<keyword evidence="9" id="KW-1185">Reference proteome</keyword>
<dbReference type="Pfam" id="PF16199">
    <property type="entry name" value="Radical_SAM_C"/>
    <property type="match status" value="1"/>
</dbReference>
<dbReference type="CDD" id="cd01335">
    <property type="entry name" value="Radical_SAM"/>
    <property type="match status" value="1"/>
</dbReference>
<evidence type="ECO:0000256" key="6">
    <source>
        <dbReference type="ARBA" id="ARBA00023014"/>
    </source>
</evidence>
<dbReference type="SFLD" id="SFLDG01086">
    <property type="entry name" value="elongater_protein-like"/>
    <property type="match status" value="1"/>
</dbReference>
<dbReference type="SUPFAM" id="SSF102114">
    <property type="entry name" value="Radical SAM enzymes"/>
    <property type="match status" value="1"/>
</dbReference>
<proteinExistence type="predicted"/>
<dbReference type="Proteomes" id="UP001082703">
    <property type="component" value="Unassembled WGS sequence"/>
</dbReference>
<dbReference type="InterPro" id="IPR006638">
    <property type="entry name" value="Elp3/MiaA/NifB-like_rSAM"/>
</dbReference>
<evidence type="ECO:0000256" key="4">
    <source>
        <dbReference type="ARBA" id="ARBA00022723"/>
    </source>
</evidence>